<dbReference type="GO" id="GO:0030003">
    <property type="term" value="P:intracellular monoatomic cation homeostasis"/>
    <property type="evidence" value="ECO:0007669"/>
    <property type="project" value="TreeGrafter"/>
</dbReference>
<dbReference type="Proteomes" id="UP000663827">
    <property type="component" value="Unassembled WGS sequence"/>
</dbReference>
<dbReference type="EMBL" id="CAJNJQ010000653">
    <property type="protein sequence ID" value="CAE7091639.1"/>
    <property type="molecule type" value="Genomic_DNA"/>
</dbReference>
<dbReference type="GO" id="GO:0005743">
    <property type="term" value="C:mitochondrial inner membrane"/>
    <property type="evidence" value="ECO:0007669"/>
    <property type="project" value="UniProtKB-SubCell"/>
</dbReference>
<dbReference type="SUPFAM" id="SSF47473">
    <property type="entry name" value="EF-hand"/>
    <property type="match status" value="1"/>
</dbReference>
<keyword evidence="4" id="KW-0813">Transport</keyword>
<dbReference type="Gene3D" id="1.10.238.10">
    <property type="entry name" value="EF-hand"/>
    <property type="match status" value="1"/>
</dbReference>
<feature type="region of interest" description="Disordered" evidence="12">
    <location>
        <begin position="51"/>
        <end position="119"/>
    </location>
</feature>
<keyword evidence="7 13" id="KW-1133">Transmembrane helix</keyword>
<evidence type="ECO:0000256" key="9">
    <source>
        <dbReference type="ARBA" id="ARBA00023136"/>
    </source>
</evidence>
<comment type="similarity">
    <text evidence="2">Belongs to the LETM1 family.</text>
</comment>
<dbReference type="AlphaFoldDB" id="A0A8H3HXX8"/>
<protein>
    <recommendedName>
        <fullName evidence="3">Mitochondrial proton/calcium exchanger protein</fullName>
    </recommendedName>
    <alternativeName>
        <fullName evidence="10">Leucine zipper-EF-hand-containing transmembrane protein 1</fullName>
    </alternativeName>
</protein>
<reference evidence="15" key="1">
    <citation type="submission" date="2021-01" db="EMBL/GenBank/DDBJ databases">
        <authorList>
            <person name="Kaushik A."/>
        </authorList>
    </citation>
    <scope>NUCLEOTIDE SEQUENCE</scope>
    <source>
        <strain evidence="15">AG5</strain>
    </source>
</reference>
<dbReference type="Pfam" id="PF07766">
    <property type="entry name" value="LETM1_RBD"/>
    <property type="match status" value="1"/>
</dbReference>
<dbReference type="PANTHER" id="PTHR14009:SF1">
    <property type="entry name" value="MITOCHONDRIAL PROTON_CALCIUM EXCHANGER PROTEIN"/>
    <property type="match status" value="1"/>
</dbReference>
<feature type="compositionally biased region" description="Basic and acidic residues" evidence="12">
    <location>
        <begin position="474"/>
        <end position="492"/>
    </location>
</feature>
<feature type="transmembrane region" description="Helical" evidence="13">
    <location>
        <begin position="195"/>
        <end position="218"/>
    </location>
</feature>
<dbReference type="GO" id="GO:0015297">
    <property type="term" value="F:antiporter activity"/>
    <property type="evidence" value="ECO:0007669"/>
    <property type="project" value="UniProtKB-KW"/>
</dbReference>
<keyword evidence="6" id="KW-0999">Mitochondrion inner membrane</keyword>
<sequence>MSIWMPRQGGNLRPMVMSMANLSRPGYRFKLPSEQNRFLYESLSNSISAHRLASTSTEGRGDTKPNTDLPAASQPGKPSDSKNSALFSPTANKLTPLTTTTPPPPVKSNNSTGISTSEAKPIVAAEDKGAIKSKDEGRLAKAWAWIKHEANHYWDGSKLLAAEVRVSSKLLRKVLNGARLTRRERRQLTRTTNDLLRLIPFAVFVLVPFMELLLPVALKLFPNMLPSTFEDKFAAQEKQRKLLKVRLEMAKFLQDTLRESPLKSGSNILSTDEFKNFFLKVRSTGESPSVEEVVKVAKLFDTDLTLDNLSRPQLVSICRYMGLNAFGTDNFLRYQIRSRLVDIRRDDEVILNEGVESLSTKELHHACQSRGLRTVGVSPSRLREEMGEWIDLHLTNRVSGVLLVLSRAFTWDRDGDVPVLKGLESVMSSLPDTLLSEAELEVDSEKASYKQKLEVLQQQEELIDDEAEQEAKEEDARRQRRAAEESAKREEEALMAQSLLPESELQVPAEEDDVRMTTEQLAELGEALSILSAKSSVLKERDELRALMEENQRVEEVCSTLGTSTILELDVISDLKENAAPKAEGEPATTPSNPLIKKIRAMLTKVDQQLEAYDAKVGSSLQMITCDSQGKIPVHDLERALRVIKHAPGEDEIEGLVHKLDVDHDGYVVLEHVLGLVREEGLGIVLDDEAKNIVGQGREIIDSNLKPKKEDIVQK</sequence>
<evidence type="ECO:0000256" key="6">
    <source>
        <dbReference type="ARBA" id="ARBA00022792"/>
    </source>
</evidence>
<evidence type="ECO:0000256" key="10">
    <source>
        <dbReference type="ARBA" id="ARBA00031360"/>
    </source>
</evidence>
<evidence type="ECO:0000256" key="2">
    <source>
        <dbReference type="ARBA" id="ARBA00009584"/>
    </source>
</evidence>
<evidence type="ECO:0000256" key="13">
    <source>
        <dbReference type="SAM" id="Phobius"/>
    </source>
</evidence>
<feature type="compositionally biased region" description="Polar residues" evidence="12">
    <location>
        <begin position="81"/>
        <end position="93"/>
    </location>
</feature>
<keyword evidence="8 11" id="KW-0496">Mitochondrion</keyword>
<evidence type="ECO:0000256" key="5">
    <source>
        <dbReference type="ARBA" id="ARBA00022692"/>
    </source>
</evidence>
<evidence type="ECO:0000256" key="1">
    <source>
        <dbReference type="ARBA" id="ARBA00004434"/>
    </source>
</evidence>
<organism evidence="15 16">
    <name type="scientific">Rhizoctonia solani</name>
    <dbReference type="NCBI Taxonomy" id="456999"/>
    <lineage>
        <taxon>Eukaryota</taxon>
        <taxon>Fungi</taxon>
        <taxon>Dikarya</taxon>
        <taxon>Basidiomycota</taxon>
        <taxon>Agaricomycotina</taxon>
        <taxon>Agaricomycetes</taxon>
        <taxon>Cantharellales</taxon>
        <taxon>Ceratobasidiaceae</taxon>
        <taxon>Rhizoctonia</taxon>
    </lineage>
</organism>
<keyword evidence="4" id="KW-0050">Antiport</keyword>
<feature type="compositionally biased region" description="Polar residues" evidence="12">
    <location>
        <begin position="107"/>
        <end position="118"/>
    </location>
</feature>
<evidence type="ECO:0000256" key="3">
    <source>
        <dbReference type="ARBA" id="ARBA00020557"/>
    </source>
</evidence>
<feature type="compositionally biased region" description="Acidic residues" evidence="12">
    <location>
        <begin position="464"/>
        <end position="473"/>
    </location>
</feature>
<evidence type="ECO:0000256" key="4">
    <source>
        <dbReference type="ARBA" id="ARBA00022449"/>
    </source>
</evidence>
<evidence type="ECO:0000313" key="16">
    <source>
        <dbReference type="Proteomes" id="UP000663827"/>
    </source>
</evidence>
<evidence type="ECO:0000256" key="11">
    <source>
        <dbReference type="PROSITE-ProRule" id="PRU01094"/>
    </source>
</evidence>
<evidence type="ECO:0000259" key="14">
    <source>
        <dbReference type="PROSITE" id="PS51758"/>
    </source>
</evidence>
<accession>A0A8H3HXX8</accession>
<dbReference type="InterPro" id="IPR033122">
    <property type="entry name" value="LETM1-like_RBD"/>
</dbReference>
<dbReference type="PANTHER" id="PTHR14009">
    <property type="entry name" value="LEUCINE ZIPPER-EF-HAND CONTAINING TRANSMEMBRANE PROTEIN"/>
    <property type="match status" value="1"/>
</dbReference>
<evidence type="ECO:0000256" key="7">
    <source>
        <dbReference type="ARBA" id="ARBA00022989"/>
    </source>
</evidence>
<feature type="domain" description="Letm1 RBD" evidence="14">
    <location>
        <begin position="241"/>
        <end position="425"/>
    </location>
</feature>
<gene>
    <name evidence="15" type="ORF">RDB_LOCUS32416</name>
</gene>
<dbReference type="InterPro" id="IPR044202">
    <property type="entry name" value="LETM1/MDM38-like"/>
</dbReference>
<proteinExistence type="inferred from homology"/>
<dbReference type="InterPro" id="IPR011992">
    <property type="entry name" value="EF-hand-dom_pair"/>
</dbReference>
<dbReference type="GO" id="GO:0043022">
    <property type="term" value="F:ribosome binding"/>
    <property type="evidence" value="ECO:0007669"/>
    <property type="project" value="InterPro"/>
</dbReference>
<evidence type="ECO:0000256" key="8">
    <source>
        <dbReference type="ARBA" id="ARBA00023128"/>
    </source>
</evidence>
<name>A0A8H3HXX8_9AGAM</name>
<dbReference type="PROSITE" id="PS51758">
    <property type="entry name" value="LETM1_RBD"/>
    <property type="match status" value="1"/>
</dbReference>
<keyword evidence="9 13" id="KW-0472">Membrane</keyword>
<keyword evidence="5 13" id="KW-0812">Transmembrane</keyword>
<feature type="region of interest" description="Disordered" evidence="12">
    <location>
        <begin position="464"/>
        <end position="505"/>
    </location>
</feature>
<comment type="subcellular location">
    <subcellularLocation>
        <location evidence="1">Mitochondrion inner membrane</location>
        <topology evidence="1">Single-pass membrane protein</topology>
    </subcellularLocation>
</comment>
<evidence type="ECO:0000256" key="12">
    <source>
        <dbReference type="SAM" id="MobiDB-lite"/>
    </source>
</evidence>
<evidence type="ECO:0000313" key="15">
    <source>
        <dbReference type="EMBL" id="CAE7091639.1"/>
    </source>
</evidence>
<comment type="caution">
    <text evidence="15">The sequence shown here is derived from an EMBL/GenBank/DDBJ whole genome shotgun (WGS) entry which is preliminary data.</text>
</comment>